<evidence type="ECO:0000256" key="2">
    <source>
        <dbReference type="ARBA" id="ARBA00022515"/>
    </source>
</evidence>
<dbReference type="PANTHER" id="PTHR30313:SF2">
    <property type="entry name" value="DNA PRIMASE"/>
    <property type="match status" value="1"/>
</dbReference>
<keyword evidence="11 12" id="KW-0804">Transcription</keyword>
<evidence type="ECO:0000256" key="4">
    <source>
        <dbReference type="ARBA" id="ARBA00022695"/>
    </source>
</evidence>
<dbReference type="HAMAP" id="MF_00974">
    <property type="entry name" value="DNA_primase_DnaG"/>
    <property type="match status" value="1"/>
</dbReference>
<evidence type="ECO:0000256" key="9">
    <source>
        <dbReference type="ARBA" id="ARBA00022842"/>
    </source>
</evidence>
<keyword evidence="1 12" id="KW-0240">DNA-directed RNA polymerase</keyword>
<reference evidence="14 15" key="1">
    <citation type="submission" date="2020-09" db="EMBL/GenBank/DDBJ databases">
        <title>Roseomonas.</title>
        <authorList>
            <person name="Zhu W."/>
        </authorList>
    </citation>
    <scope>NUCLEOTIDE SEQUENCE [LARGE SCALE GENOMIC DNA]</scope>
    <source>
        <strain evidence="14 15">573</strain>
    </source>
</reference>
<keyword evidence="6" id="KW-0479">Metal-binding</keyword>
<dbReference type="InterPro" id="IPR006295">
    <property type="entry name" value="DNA_primase_DnaG"/>
</dbReference>
<sequence>MALPPNFLDELRARTPLPALIGRKTKVTRSGRQWKACCPFHGEKTPSFYIYDDHFHCFGCGAHGDAIAFVMQAEGASFPEAVERLANEAGLDVPKATPQQAKREAEQRDLHAVLEAAAEAFQRRLRLPEGRAGLDYLLKRGLSEDTIRRFGLGWSGGGRGALAADLKPLGIETRQLVEAGLMREGEGDSPPADLFFNRVMFPIRDRRGRLVSFGGRVLGDGQPKYVNGPETPLFSKRRNLYGIDLARDAAFKQKARVVVAEGYMDVIALHQAGFGGAVAPLGTALTEEQLTELWRMVPEPVLCFDGDGAGTRAAARSAELALPLISTERMLAFVALPAGEDPDSLVKKGGPGAFQALLDSAKPLSGVLFDMLAARHPGATPEARAALKHALEDASAQIADKALGAEYRRLLIDRFYESGRRPREQRAFVPNQGGAWKKGGRAGPPALNLPAPGIDNTQAARERARCLLAITLGHPWLLPEVEEALHQLELPPDSEEAALCAGILGWFSQSETLEAAALQAYLADTAPGPLGWALAPGGAGTRLGAPDAQPAEVSRAWWHFFGFLRGEDALREDFEAAQRDWIAANDAPSQNRMLRLMEALMAQRRGDMDDDDAEPAGAL</sequence>
<keyword evidence="5 12" id="KW-0235">DNA replication</keyword>
<dbReference type="Pfam" id="PF08275">
    <property type="entry name" value="DNAG_N"/>
    <property type="match status" value="1"/>
</dbReference>
<keyword evidence="3 12" id="KW-0808">Transferase</keyword>
<keyword evidence="7" id="KW-0863">Zinc-finger</keyword>
<evidence type="ECO:0000256" key="6">
    <source>
        <dbReference type="ARBA" id="ARBA00022723"/>
    </source>
</evidence>
<keyword evidence="15" id="KW-1185">Reference proteome</keyword>
<dbReference type="SUPFAM" id="SSF57783">
    <property type="entry name" value="Zinc beta-ribbon"/>
    <property type="match status" value="1"/>
</dbReference>
<evidence type="ECO:0000313" key="15">
    <source>
        <dbReference type="Proteomes" id="UP001518989"/>
    </source>
</evidence>
<organism evidence="14 15">
    <name type="scientific">Roseomonas haemaphysalidis</name>
    <dbReference type="NCBI Taxonomy" id="2768162"/>
    <lineage>
        <taxon>Bacteria</taxon>
        <taxon>Pseudomonadati</taxon>
        <taxon>Pseudomonadota</taxon>
        <taxon>Alphaproteobacteria</taxon>
        <taxon>Acetobacterales</taxon>
        <taxon>Roseomonadaceae</taxon>
        <taxon>Roseomonas</taxon>
    </lineage>
</organism>
<evidence type="ECO:0000256" key="12">
    <source>
        <dbReference type="HAMAP-Rule" id="MF_00974"/>
    </source>
</evidence>
<dbReference type="Gene3D" id="3.40.1360.10">
    <property type="match status" value="1"/>
</dbReference>
<dbReference type="InterPro" id="IPR050219">
    <property type="entry name" value="DnaG_primase"/>
</dbReference>
<dbReference type="PROSITE" id="PS50880">
    <property type="entry name" value="TOPRIM"/>
    <property type="match status" value="1"/>
</dbReference>
<evidence type="ECO:0000256" key="8">
    <source>
        <dbReference type="ARBA" id="ARBA00022833"/>
    </source>
</evidence>
<evidence type="ECO:0000256" key="10">
    <source>
        <dbReference type="ARBA" id="ARBA00023125"/>
    </source>
</evidence>
<keyword evidence="4 12" id="KW-0548">Nucleotidyltransferase</keyword>
<dbReference type="CDD" id="cd03364">
    <property type="entry name" value="TOPRIM_DnaG_primases"/>
    <property type="match status" value="1"/>
</dbReference>
<dbReference type="SMART" id="SM00493">
    <property type="entry name" value="TOPRIM"/>
    <property type="match status" value="1"/>
</dbReference>
<dbReference type="EMBL" id="JACTNG010000010">
    <property type="protein sequence ID" value="MBO1080775.1"/>
    <property type="molecule type" value="Genomic_DNA"/>
</dbReference>
<dbReference type="InterPro" id="IPR002694">
    <property type="entry name" value="Znf_CHC2"/>
</dbReference>
<evidence type="ECO:0000256" key="1">
    <source>
        <dbReference type="ARBA" id="ARBA00022478"/>
    </source>
</evidence>
<dbReference type="SUPFAM" id="SSF56731">
    <property type="entry name" value="DNA primase core"/>
    <property type="match status" value="1"/>
</dbReference>
<dbReference type="RefSeq" id="WP_207418954.1">
    <property type="nucleotide sequence ID" value="NZ_CP061177.1"/>
</dbReference>
<comment type="function">
    <text evidence="12">RNA polymerase that catalyzes the synthesis of short RNA molecules used as primers for DNA polymerase during DNA replication.</text>
</comment>
<keyword evidence="8" id="KW-0862">Zinc</keyword>
<comment type="caution">
    <text evidence="14">The sequence shown here is derived from an EMBL/GenBank/DDBJ whole genome shotgun (WGS) entry which is preliminary data.</text>
</comment>
<comment type="subunit">
    <text evidence="12">Monomer. Interacts with DnaB.</text>
</comment>
<accession>A0ABS3KTG6</accession>
<dbReference type="Gene3D" id="3.90.980.10">
    <property type="entry name" value="DNA primase, catalytic core, N-terminal domain"/>
    <property type="match status" value="1"/>
</dbReference>
<evidence type="ECO:0000259" key="13">
    <source>
        <dbReference type="PROSITE" id="PS50880"/>
    </source>
</evidence>
<gene>
    <name evidence="12" type="primary">dnaG</name>
    <name evidence="14" type="ORF">IAI61_17155</name>
</gene>
<dbReference type="Pfam" id="PF13662">
    <property type="entry name" value="Toprim_4"/>
    <property type="match status" value="1"/>
</dbReference>
<dbReference type="InterPro" id="IPR006171">
    <property type="entry name" value="TOPRIM_dom"/>
</dbReference>
<comment type="caution">
    <text evidence="12">Lacks conserved residue(s) required for the propagation of feature annotation.</text>
</comment>
<evidence type="ECO:0000256" key="7">
    <source>
        <dbReference type="ARBA" id="ARBA00022771"/>
    </source>
</evidence>
<dbReference type="NCBIfam" id="TIGR01391">
    <property type="entry name" value="dnaG"/>
    <property type="match status" value="1"/>
</dbReference>
<keyword evidence="9" id="KW-0460">Magnesium</keyword>
<dbReference type="SMART" id="SM00400">
    <property type="entry name" value="ZnF_CHCC"/>
    <property type="match status" value="1"/>
</dbReference>
<evidence type="ECO:0000313" key="14">
    <source>
        <dbReference type="EMBL" id="MBO1080775.1"/>
    </source>
</evidence>
<name>A0ABS3KTG6_9PROT</name>
<dbReference type="InterPro" id="IPR030846">
    <property type="entry name" value="DnaG_bac"/>
</dbReference>
<keyword evidence="10 12" id="KW-0238">DNA-binding</keyword>
<dbReference type="Gene3D" id="3.90.580.10">
    <property type="entry name" value="Zinc finger, CHC2-type domain"/>
    <property type="match status" value="1"/>
</dbReference>
<evidence type="ECO:0000256" key="5">
    <source>
        <dbReference type="ARBA" id="ARBA00022705"/>
    </source>
</evidence>
<feature type="domain" description="Toprim" evidence="13">
    <location>
        <begin position="255"/>
        <end position="336"/>
    </location>
</feature>
<dbReference type="Pfam" id="PF01807">
    <property type="entry name" value="Zn_ribbon_DnaG"/>
    <property type="match status" value="1"/>
</dbReference>
<keyword evidence="2 12" id="KW-0639">Primosome</keyword>
<evidence type="ECO:0000256" key="3">
    <source>
        <dbReference type="ARBA" id="ARBA00022679"/>
    </source>
</evidence>
<evidence type="ECO:0000256" key="11">
    <source>
        <dbReference type="ARBA" id="ARBA00023163"/>
    </source>
</evidence>
<proteinExistence type="inferred from homology"/>
<dbReference type="PANTHER" id="PTHR30313">
    <property type="entry name" value="DNA PRIMASE"/>
    <property type="match status" value="1"/>
</dbReference>
<dbReference type="InterPro" id="IPR037068">
    <property type="entry name" value="DNA_primase_core_N_sf"/>
</dbReference>
<protein>
    <recommendedName>
        <fullName evidence="12">DNA primase</fullName>
        <ecNumber evidence="12">2.7.7.101</ecNumber>
    </recommendedName>
</protein>
<dbReference type="InterPro" id="IPR013264">
    <property type="entry name" value="DNAG_N"/>
</dbReference>
<dbReference type="InterPro" id="IPR036977">
    <property type="entry name" value="DNA_primase_Znf_CHC2"/>
</dbReference>
<dbReference type="EC" id="2.7.7.101" evidence="12"/>
<comment type="similarity">
    <text evidence="12">Belongs to the DnaG primase family.</text>
</comment>
<dbReference type="InterPro" id="IPR034151">
    <property type="entry name" value="TOPRIM_DnaG_bac"/>
</dbReference>
<comment type="catalytic activity">
    <reaction evidence="12">
        <text>ssDNA + n NTP = ssDNA/pppN(pN)n-1 hybrid + (n-1) diphosphate.</text>
        <dbReference type="EC" id="2.7.7.101"/>
    </reaction>
</comment>
<dbReference type="Proteomes" id="UP001518989">
    <property type="component" value="Unassembled WGS sequence"/>
</dbReference>